<gene>
    <name evidence="3" type="ORF">B0T19DRAFT_414044</name>
</gene>
<proteinExistence type="predicted"/>
<sequence length="589" mass="67003">MFLTVHGLNAIARMRLINTETLDLAEFFEAELPRYAILSHTWEKEEVSFQLMTKRPPEISLKKGYQKIVEACRLARADELLWIWVDTCCIDKTSSAELTESINSMYHWYGQADVCYVFLSDLRRDGNWAESLPHCRWFTRGWTLQELIAPTTVEFYDQTWQKIGTKNQDSLGQKLAGITGIRSTILLGTEALDSCCIAERMSWASKRKTTRTEDEAYSLLGIFDVNMPLIYGEGRKAFRRLQEEIIRRTNSLTIFAWQDESQAEWRPTLFASSPASFRFHVEQAINKRTTYETILSSIEYSLTNNGLRMDGVLSKLANIRDLNKGVEGAPVGQSYFLKLGTLWASKEPNPPRPFTVGIVLEKIGPAKFIRGKKQLTVLSWKEFHDAPQTSRHIYYVLVDKGSLTPSTITSMLENIDLSSKLSALPFRVSRAIPEGSWDEARLVFFNRWDEVLLASLVVTTILDVDLDFLFLFKSVPWTISCYIIVPHDHPKVAAWFIREKHAREPQPWSEFIFSIGEDELPPLSDSVEVMVKGDPYCITVGMVAKSDVVLSNALGHFSSHGGSQQHHVCLTATRIFGHDGKLTLGLRNQ</sequence>
<dbReference type="Pfam" id="PF06985">
    <property type="entry name" value="HET"/>
    <property type="match status" value="1"/>
</dbReference>
<reference evidence="3" key="1">
    <citation type="journal article" date="2023" name="Mol. Phylogenet. Evol.">
        <title>Genome-scale phylogeny and comparative genomics of the fungal order Sordariales.</title>
        <authorList>
            <person name="Hensen N."/>
            <person name="Bonometti L."/>
            <person name="Westerberg I."/>
            <person name="Brannstrom I.O."/>
            <person name="Guillou S."/>
            <person name="Cros-Aarteil S."/>
            <person name="Calhoun S."/>
            <person name="Haridas S."/>
            <person name="Kuo A."/>
            <person name="Mondo S."/>
            <person name="Pangilinan J."/>
            <person name="Riley R."/>
            <person name="LaButti K."/>
            <person name="Andreopoulos B."/>
            <person name="Lipzen A."/>
            <person name="Chen C."/>
            <person name="Yan M."/>
            <person name="Daum C."/>
            <person name="Ng V."/>
            <person name="Clum A."/>
            <person name="Steindorff A."/>
            <person name="Ohm R.A."/>
            <person name="Martin F."/>
            <person name="Silar P."/>
            <person name="Natvig D.O."/>
            <person name="Lalanne C."/>
            <person name="Gautier V."/>
            <person name="Ament-Velasquez S.L."/>
            <person name="Kruys A."/>
            <person name="Hutchinson M.I."/>
            <person name="Powell A.J."/>
            <person name="Barry K."/>
            <person name="Miller A.N."/>
            <person name="Grigoriev I.V."/>
            <person name="Debuchy R."/>
            <person name="Gladieux P."/>
            <person name="Hiltunen Thoren M."/>
            <person name="Johannesson H."/>
        </authorList>
    </citation>
    <scope>NUCLEOTIDE SEQUENCE</scope>
    <source>
        <strain evidence="3">SMH4131-1</strain>
    </source>
</reference>
<dbReference type="Proteomes" id="UP001286456">
    <property type="component" value="Unassembled WGS sequence"/>
</dbReference>
<dbReference type="InterPro" id="IPR058525">
    <property type="entry name" value="DUF8212"/>
</dbReference>
<evidence type="ECO:0000313" key="3">
    <source>
        <dbReference type="EMBL" id="KAK3331831.1"/>
    </source>
</evidence>
<dbReference type="PANTHER" id="PTHR10622:SF12">
    <property type="entry name" value="HET DOMAIN-CONTAINING PROTEIN"/>
    <property type="match status" value="1"/>
</dbReference>
<name>A0AAE0MGL9_9PEZI</name>
<reference evidence="3" key="2">
    <citation type="submission" date="2023-06" db="EMBL/GenBank/DDBJ databases">
        <authorList>
            <consortium name="Lawrence Berkeley National Laboratory"/>
            <person name="Haridas S."/>
            <person name="Hensen N."/>
            <person name="Bonometti L."/>
            <person name="Westerberg I."/>
            <person name="Brannstrom I.O."/>
            <person name="Guillou S."/>
            <person name="Cros-Aarteil S."/>
            <person name="Calhoun S."/>
            <person name="Kuo A."/>
            <person name="Mondo S."/>
            <person name="Pangilinan J."/>
            <person name="Riley R."/>
            <person name="Labutti K."/>
            <person name="Andreopoulos B."/>
            <person name="Lipzen A."/>
            <person name="Chen C."/>
            <person name="Yanf M."/>
            <person name="Daum C."/>
            <person name="Ng V."/>
            <person name="Clum A."/>
            <person name="Steindorff A."/>
            <person name="Ohm R."/>
            <person name="Martin F."/>
            <person name="Silar P."/>
            <person name="Natvig D."/>
            <person name="Lalanne C."/>
            <person name="Gautier V."/>
            <person name="Ament-Velasquez S.L."/>
            <person name="Kruys A."/>
            <person name="Hutchinson M.I."/>
            <person name="Powell A.J."/>
            <person name="Barry K."/>
            <person name="Miller A.N."/>
            <person name="Grigoriev I.V."/>
            <person name="Debuchy R."/>
            <person name="Gladieux P."/>
            <person name="Thoren M.H."/>
            <person name="Johannesson H."/>
        </authorList>
    </citation>
    <scope>NUCLEOTIDE SEQUENCE</scope>
    <source>
        <strain evidence="3">SMH4131-1</strain>
    </source>
</reference>
<comment type="caution">
    <text evidence="3">The sequence shown here is derived from an EMBL/GenBank/DDBJ whole genome shotgun (WGS) entry which is preliminary data.</text>
</comment>
<dbReference type="PANTHER" id="PTHR10622">
    <property type="entry name" value="HET DOMAIN-CONTAINING PROTEIN"/>
    <property type="match status" value="1"/>
</dbReference>
<evidence type="ECO:0000259" key="2">
    <source>
        <dbReference type="Pfam" id="PF26640"/>
    </source>
</evidence>
<dbReference type="EMBL" id="JAUEPO010000002">
    <property type="protein sequence ID" value="KAK3331831.1"/>
    <property type="molecule type" value="Genomic_DNA"/>
</dbReference>
<accession>A0AAE0MGL9</accession>
<dbReference type="Pfam" id="PF26640">
    <property type="entry name" value="DUF8212"/>
    <property type="match status" value="1"/>
</dbReference>
<keyword evidence="4" id="KW-1185">Reference proteome</keyword>
<evidence type="ECO:0000313" key="4">
    <source>
        <dbReference type="Proteomes" id="UP001286456"/>
    </source>
</evidence>
<feature type="domain" description="DUF8212" evidence="2">
    <location>
        <begin position="236"/>
        <end position="260"/>
    </location>
</feature>
<dbReference type="AlphaFoldDB" id="A0AAE0MGL9"/>
<dbReference type="InterPro" id="IPR010730">
    <property type="entry name" value="HET"/>
</dbReference>
<feature type="domain" description="Heterokaryon incompatibility" evidence="1">
    <location>
        <begin position="35"/>
        <end position="121"/>
    </location>
</feature>
<evidence type="ECO:0000259" key="1">
    <source>
        <dbReference type="Pfam" id="PF06985"/>
    </source>
</evidence>
<organism evidence="3 4">
    <name type="scientific">Cercophora scortea</name>
    <dbReference type="NCBI Taxonomy" id="314031"/>
    <lineage>
        <taxon>Eukaryota</taxon>
        <taxon>Fungi</taxon>
        <taxon>Dikarya</taxon>
        <taxon>Ascomycota</taxon>
        <taxon>Pezizomycotina</taxon>
        <taxon>Sordariomycetes</taxon>
        <taxon>Sordariomycetidae</taxon>
        <taxon>Sordariales</taxon>
        <taxon>Lasiosphaeriaceae</taxon>
        <taxon>Cercophora</taxon>
    </lineage>
</organism>
<protein>
    <submittedName>
        <fullName evidence="3">Heterokaryon incompatibility protein-domain-containing protein</fullName>
    </submittedName>
</protein>